<dbReference type="NCBIfam" id="TIGR04183">
    <property type="entry name" value="Por_Secre_tail"/>
    <property type="match status" value="1"/>
</dbReference>
<dbReference type="EMBL" id="SRLC01000003">
    <property type="protein sequence ID" value="TGE20469.1"/>
    <property type="molecule type" value="Genomic_DNA"/>
</dbReference>
<dbReference type="Proteomes" id="UP000297549">
    <property type="component" value="Unassembled WGS sequence"/>
</dbReference>
<proteinExistence type="predicted"/>
<accession>A0A4Z0PT53</accession>
<dbReference type="Pfam" id="PF17164">
    <property type="entry name" value="DUF5122"/>
    <property type="match status" value="13"/>
</dbReference>
<keyword evidence="1" id="KW-0732">Signal</keyword>
<evidence type="ECO:0000313" key="3">
    <source>
        <dbReference type="EMBL" id="TGE20469.1"/>
    </source>
</evidence>
<evidence type="ECO:0000313" key="4">
    <source>
        <dbReference type="Proteomes" id="UP000297549"/>
    </source>
</evidence>
<name>A0A4Z0PT53_9BACT</name>
<evidence type="ECO:0000256" key="1">
    <source>
        <dbReference type="SAM" id="SignalP"/>
    </source>
</evidence>
<gene>
    <name evidence="3" type="ORF">E5K00_20960</name>
</gene>
<feature type="domain" description="Secretion system C-terminal sorting" evidence="2">
    <location>
        <begin position="758"/>
        <end position="828"/>
    </location>
</feature>
<dbReference type="Pfam" id="PF18962">
    <property type="entry name" value="Por_Secre_tail"/>
    <property type="match status" value="1"/>
</dbReference>
<dbReference type="InterPro" id="IPR013431">
    <property type="entry name" value="Delta_60_rpt"/>
</dbReference>
<evidence type="ECO:0000259" key="2">
    <source>
        <dbReference type="Pfam" id="PF18962"/>
    </source>
</evidence>
<dbReference type="SUPFAM" id="SSF63829">
    <property type="entry name" value="Calcium-dependent phosphotriesterase"/>
    <property type="match status" value="3"/>
</dbReference>
<sequence length="829" mass="87062">MGGILHPFLPNLYFMKVRLHRLLACWLMTFAAHATQAQALDPSFQPITLYTPAAVTAAVPQPDGKRLVVGNFGRTDAGGSTFLVRYNANNTVDQAFATTVAGLQVTSSTTISNVRVLPSGKLLLVGDGTITFNGVTRQDLMLLNADGTLDASFDAGMASGTGLARASAVQADGKILLGGTFASYNGVVRRNLVRLLASGAVDTSFDPGTVFNTTVADITLQPDGRILVGGSFDAPAGVARLLATGALDASFASPFTTSAAVTMVGLQPDGKILLGGELKFLNNTNLSIGRLLTNGAQDPSFSDNAGYRLSITNRNDVTDFVVQPSGKIVVPLTYSLYQTKELVARFNPDGTPDATFSAPRSLGSVNSLQQQPNGQLLVGGSSFMLPNRRGSVVLLAPDGAIDADFNPLLLRSGSLQSIVQQPDGKVLAAGVFDEVNGVRANNIARFNTDGSLDVSFAATTNPLLSTQKIVLQPDGKVLAVGQAAGTNNSLVRLLPNGSLDNTWVGPQGVYVRSYVTQFALRSDGRIYVTDGFGVDLLLATGQTSPDFYPFEGGGHIVALLPLPDGKLLIGGAGQLGPGPIKHNALMRLQANGLLDPTFSSPIQSVPDAYVEELRLQPDGKIVVGGLTNTGYPSSLPYGLFRLLPTGAADNTFTPNLPTNGAFGWVEALALQPNGRILVGAYGNGLLRKMPDGSADATFGNAGVNSDIEDIILQPDGKILIAGYFNMVSGQATTGLARLTAPNVLHVRNSQLEARTQAWPVPAHEALNLTLDAAAQPESVQLLDNLGRAVLRQEVTQAELTLPLRKVKAGVYLLRVNYAAGPVTRRVVVE</sequence>
<comment type="caution">
    <text evidence="3">The sequence shown here is derived from an EMBL/GenBank/DDBJ whole genome shotgun (WGS) entry which is preliminary data.</text>
</comment>
<dbReference type="Gene3D" id="2.80.10.50">
    <property type="match status" value="7"/>
</dbReference>
<reference evidence="3 4" key="1">
    <citation type="submission" date="2019-04" db="EMBL/GenBank/DDBJ databases">
        <authorList>
            <person name="Feng G."/>
            <person name="Zhang J."/>
            <person name="Zhu H."/>
        </authorList>
    </citation>
    <scope>NUCLEOTIDE SEQUENCE [LARGE SCALE GENOMIC DNA]</scope>
    <source>
        <strain evidence="3 4">JCM 31653</strain>
    </source>
</reference>
<feature type="chain" id="PRO_5021244649" evidence="1">
    <location>
        <begin position="35"/>
        <end position="829"/>
    </location>
</feature>
<dbReference type="AlphaFoldDB" id="A0A4Z0PT53"/>
<feature type="signal peptide" evidence="1">
    <location>
        <begin position="1"/>
        <end position="34"/>
    </location>
</feature>
<organism evidence="3 4">
    <name type="scientific">Hymenobacter aquaticus</name>
    <dbReference type="NCBI Taxonomy" id="1867101"/>
    <lineage>
        <taxon>Bacteria</taxon>
        <taxon>Pseudomonadati</taxon>
        <taxon>Bacteroidota</taxon>
        <taxon>Cytophagia</taxon>
        <taxon>Cytophagales</taxon>
        <taxon>Hymenobacteraceae</taxon>
        <taxon>Hymenobacter</taxon>
    </lineage>
</organism>
<keyword evidence="4" id="KW-1185">Reference proteome</keyword>
<dbReference type="NCBIfam" id="TIGR02608">
    <property type="entry name" value="delta_60_rpt"/>
    <property type="match status" value="13"/>
</dbReference>
<dbReference type="InterPro" id="IPR026444">
    <property type="entry name" value="Secre_tail"/>
</dbReference>
<protein>
    <submittedName>
        <fullName evidence="3">T9SS type A sorting domain-containing protein</fullName>
    </submittedName>
</protein>
<dbReference type="OrthoDB" id="9805017at2"/>